<evidence type="ECO:0000256" key="1">
    <source>
        <dbReference type="SAM" id="MobiDB-lite"/>
    </source>
</evidence>
<dbReference type="Proteomes" id="UP000048965">
    <property type="component" value="Unassembled WGS sequence"/>
</dbReference>
<proteinExistence type="predicted"/>
<sequence>MRGRSSGHTRGSRLSPNDREGPVLHPFDNQELHMDAATFAAVYIALYVAHSVGDHWVQTSCQSADKGKPGWTGRLAGARHVATLTATKVALLLPVAALLGLRLSMLGLVAGLGVDALTHWWADRRSTLAWLAKVTGKAEFYSLGTGAHAAHPVTSEGKPAAHLGTGAYALDQSFHHLWLLVAALLITTV</sequence>
<name>A0A0P4R5S5_9ACTN</name>
<accession>A0A0P4R5S5</accession>
<dbReference type="EMBL" id="BBNO01000004">
    <property type="protein sequence ID" value="GAO08430.1"/>
    <property type="molecule type" value="Genomic_DNA"/>
</dbReference>
<organism evidence="3 4">
    <name type="scientific">Streptomyces lydicamycinicus</name>
    <dbReference type="NCBI Taxonomy" id="1546107"/>
    <lineage>
        <taxon>Bacteria</taxon>
        <taxon>Bacillati</taxon>
        <taxon>Actinomycetota</taxon>
        <taxon>Actinomycetes</taxon>
        <taxon>Kitasatosporales</taxon>
        <taxon>Streptomycetaceae</taxon>
        <taxon>Streptomyces</taxon>
    </lineage>
</organism>
<dbReference type="AlphaFoldDB" id="A0A0P4R5S5"/>
<keyword evidence="2" id="KW-0812">Transmembrane</keyword>
<comment type="caution">
    <text evidence="3">The sequence shown here is derived from an EMBL/GenBank/DDBJ whole genome shotgun (WGS) entry which is preliminary data.</text>
</comment>
<feature type="transmembrane region" description="Helical" evidence="2">
    <location>
        <begin position="89"/>
        <end position="114"/>
    </location>
</feature>
<reference evidence="4" key="1">
    <citation type="submission" date="2014-09" db="EMBL/GenBank/DDBJ databases">
        <title>Whole genome shotgun sequence of Streptomyces sp. NBRC 110027.</title>
        <authorList>
            <person name="Komaki H."/>
            <person name="Ichikawa N."/>
            <person name="Katano-Makiyama Y."/>
            <person name="Hosoyama A."/>
            <person name="Hashimoto M."/>
            <person name="Uohara A."/>
            <person name="Kitahashi Y."/>
            <person name="Ohji S."/>
            <person name="Kimura A."/>
            <person name="Yamazoe A."/>
            <person name="Igarashi Y."/>
            <person name="Fujita N."/>
        </authorList>
    </citation>
    <scope>NUCLEOTIDE SEQUENCE [LARGE SCALE GENOMIC DNA]</scope>
    <source>
        <strain evidence="4">NBRC 110027</strain>
    </source>
</reference>
<evidence type="ECO:0000313" key="4">
    <source>
        <dbReference type="Proteomes" id="UP000048965"/>
    </source>
</evidence>
<gene>
    <name evidence="3" type="ORF">TPA0598_04_00660</name>
</gene>
<keyword evidence="2" id="KW-0472">Membrane</keyword>
<keyword evidence="2" id="KW-1133">Transmembrane helix</keyword>
<feature type="region of interest" description="Disordered" evidence="1">
    <location>
        <begin position="1"/>
        <end position="26"/>
    </location>
</feature>
<evidence type="ECO:0000313" key="3">
    <source>
        <dbReference type="EMBL" id="GAO08430.1"/>
    </source>
</evidence>
<keyword evidence="4" id="KW-1185">Reference proteome</keyword>
<feature type="compositionally biased region" description="Basic and acidic residues" evidence="1">
    <location>
        <begin position="16"/>
        <end position="26"/>
    </location>
</feature>
<feature type="compositionally biased region" description="Basic residues" evidence="1">
    <location>
        <begin position="1"/>
        <end position="11"/>
    </location>
</feature>
<evidence type="ECO:0000256" key="2">
    <source>
        <dbReference type="SAM" id="Phobius"/>
    </source>
</evidence>
<protein>
    <submittedName>
        <fullName evidence="3">Uncharacterized protein</fullName>
    </submittedName>
</protein>
<reference evidence="3 4" key="2">
    <citation type="journal article" date="2015" name="Stand. Genomic Sci.">
        <title>Draft genome sequence of marine-derived Streptomyces sp. TP-A0598, a producer of anti-MRSA antibiotic lydicamycins.</title>
        <authorList>
            <person name="Komaki H."/>
            <person name="Ichikawa N."/>
            <person name="Hosoyama A."/>
            <person name="Fujita N."/>
            <person name="Igarashi Y."/>
        </authorList>
    </citation>
    <scope>NUCLEOTIDE SEQUENCE [LARGE SCALE GENOMIC DNA]</scope>
    <source>
        <strain evidence="3 4">NBRC 110027</strain>
    </source>
</reference>